<accession>A0AC58JED9</accession>
<gene>
    <name evidence="2" type="primary">LOC141381817</name>
</gene>
<name>A0AC58JED9_DANRE</name>
<sequence>MNRSSQVVRPRVATPGPSSVQSGMTRSFPGLFTNRRGKRRFTGTGPLPIKPKPFQVTFHLLPGQCERSPSGPDQLLHTQAGLGRRTAMLDENMTHQELCDKLIELYPKLGGVMGGWLLYKASGGWGSRKLVLMAPADCGYTGRLIKATKIGENSVLYIAPLQDELDTAPLPPSSEAFRDMPKAICKKCNESYPLQLLTNHIKSCTDVVVVEDENDSQDEYQQEAECENKDNEVKNNEQACCPICQEVMPFGILEVHASECGESPVNDDSNNTAEFSFMNKEVNNTADFSIMDNDWKTHLDPKTAALLYRKQILQLHETGKPLFMSMDLRSSVEEQDRQLINFYKQRNVEWACPVKCQLQGAA</sequence>
<evidence type="ECO:0000313" key="1">
    <source>
        <dbReference type="Proteomes" id="UP000000437"/>
    </source>
</evidence>
<evidence type="ECO:0000313" key="2">
    <source>
        <dbReference type="RefSeq" id="XP_073804847.1"/>
    </source>
</evidence>
<reference evidence="2" key="1">
    <citation type="submission" date="2025-08" db="UniProtKB">
        <authorList>
            <consortium name="RefSeq"/>
        </authorList>
    </citation>
    <scope>IDENTIFICATION</scope>
    <source>
        <strain evidence="2">Tuebingen</strain>
        <tissue evidence="2">Fibroblasts and whole tissue</tissue>
    </source>
</reference>
<proteinExistence type="predicted"/>
<dbReference type="Proteomes" id="UP000000437">
    <property type="component" value="Chromosome 4"/>
</dbReference>
<dbReference type="RefSeq" id="XP_073804847.1">
    <property type="nucleotide sequence ID" value="XM_073948746.1"/>
</dbReference>
<protein>
    <submittedName>
        <fullName evidence="2">Uncharacterized protein</fullName>
    </submittedName>
</protein>
<organism evidence="1 2">
    <name type="scientific">Danio rerio</name>
    <name type="common">Zebrafish</name>
    <name type="synonym">Brachydanio rerio</name>
    <dbReference type="NCBI Taxonomy" id="7955"/>
    <lineage>
        <taxon>Eukaryota</taxon>
        <taxon>Metazoa</taxon>
        <taxon>Chordata</taxon>
        <taxon>Craniata</taxon>
        <taxon>Vertebrata</taxon>
        <taxon>Euteleostomi</taxon>
        <taxon>Actinopterygii</taxon>
        <taxon>Neopterygii</taxon>
        <taxon>Teleostei</taxon>
        <taxon>Ostariophysi</taxon>
        <taxon>Cypriniformes</taxon>
        <taxon>Danionidae</taxon>
        <taxon>Danioninae</taxon>
        <taxon>Danio</taxon>
    </lineage>
</organism>
<keyword evidence="1" id="KW-1185">Reference proteome</keyword>